<dbReference type="PIRSF" id="PIRSF010256">
    <property type="entry name" value="CoxE_vWa"/>
    <property type="match status" value="1"/>
</dbReference>
<comment type="caution">
    <text evidence="1">The sequence shown here is derived from an EMBL/GenBank/DDBJ whole genome shotgun (WGS) entry which is preliminary data.</text>
</comment>
<dbReference type="RefSeq" id="WP_144754574.1">
    <property type="nucleotide sequence ID" value="NZ_VMNW02000098.1"/>
</dbReference>
<sequence>MADLADFAARFCALLRAQGIPVGADRAARFAESIVVVSPRRPEELYWCAVATLAAAPGDVEVLGRVFESVFGDAIHAAFRGEPASGALSTSSGTGTGRVRELPTAGSALEVLATRDFGELEPGELALLREVMRRFRFATPLRRSRRKRVAAGGRRVDMRETLRQARRSGGEPVTLRRWAPREKPRKLVVLCDISGSMEAYARAMLQLLMCANGGASAEVFTFATRLTRLSRTLAVDPVEAMRRAGERAPDWSGGTRIGAALREFLDDYGARGMARGAVVVIVSDGWETGPPEELARQLARLSLLAHRIVWANPRTARPGYRPLAGGMAAAWPYCDAVVSAHRLDALDEFLAAIGQSGLSPRPVAG</sequence>
<protein>
    <submittedName>
        <fullName evidence="1">VWA domain-containing protein</fullName>
    </submittedName>
</protein>
<evidence type="ECO:0000313" key="2">
    <source>
        <dbReference type="Proteomes" id="UP000319769"/>
    </source>
</evidence>
<evidence type="ECO:0000313" key="1">
    <source>
        <dbReference type="EMBL" id="KAA9151684.1"/>
    </source>
</evidence>
<dbReference type="PANTHER" id="PTHR39338">
    <property type="entry name" value="BLL5662 PROTEIN-RELATED"/>
    <property type="match status" value="1"/>
</dbReference>
<reference evidence="1" key="1">
    <citation type="submission" date="2019-09" db="EMBL/GenBank/DDBJ databases">
        <authorList>
            <person name="Teo W.F.A."/>
            <person name="Duangmal K."/>
        </authorList>
    </citation>
    <scope>NUCLEOTIDE SEQUENCE [LARGE SCALE GENOMIC DNA]</scope>
    <source>
        <strain evidence="1">K81G1</strain>
    </source>
</reference>
<dbReference type="EMBL" id="VMNW02000098">
    <property type="protein sequence ID" value="KAA9151684.1"/>
    <property type="molecule type" value="Genomic_DNA"/>
</dbReference>
<dbReference type="Proteomes" id="UP000319769">
    <property type="component" value="Unassembled WGS sequence"/>
</dbReference>
<proteinExistence type="predicted"/>
<dbReference type="CDD" id="cd00198">
    <property type="entry name" value="vWFA"/>
    <property type="match status" value="1"/>
</dbReference>
<dbReference type="Gene3D" id="3.40.50.410">
    <property type="entry name" value="von Willebrand factor, type A domain"/>
    <property type="match status" value="1"/>
</dbReference>
<accession>A0A5N0UPL4</accession>
<dbReference type="AlphaFoldDB" id="A0A5N0UPL4"/>
<keyword evidence="2" id="KW-1185">Reference proteome</keyword>
<dbReference type="Pfam" id="PF05762">
    <property type="entry name" value="VWA_CoxE"/>
    <property type="match status" value="1"/>
</dbReference>
<dbReference type="OrthoDB" id="9790469at2"/>
<dbReference type="SUPFAM" id="SSF53300">
    <property type="entry name" value="vWA-like"/>
    <property type="match status" value="1"/>
</dbReference>
<organism evidence="1 2">
    <name type="scientific">Amycolatopsis acidicola</name>
    <dbReference type="NCBI Taxonomy" id="2596893"/>
    <lineage>
        <taxon>Bacteria</taxon>
        <taxon>Bacillati</taxon>
        <taxon>Actinomycetota</taxon>
        <taxon>Actinomycetes</taxon>
        <taxon>Pseudonocardiales</taxon>
        <taxon>Pseudonocardiaceae</taxon>
        <taxon>Amycolatopsis</taxon>
    </lineage>
</organism>
<dbReference type="PANTHER" id="PTHR39338:SF6">
    <property type="entry name" value="BLL5662 PROTEIN"/>
    <property type="match status" value="1"/>
</dbReference>
<gene>
    <name evidence="1" type="ORF">FPZ12_038560</name>
</gene>
<dbReference type="InterPro" id="IPR008912">
    <property type="entry name" value="Uncharacterised_CoxE"/>
</dbReference>
<dbReference type="InterPro" id="IPR036465">
    <property type="entry name" value="vWFA_dom_sf"/>
</dbReference>
<name>A0A5N0UPL4_9PSEU</name>
<dbReference type="InterPro" id="IPR011195">
    <property type="entry name" value="UCP010256"/>
</dbReference>